<dbReference type="AlphaFoldDB" id="A0AAW1IG70"/>
<reference evidence="2 3" key="1">
    <citation type="journal article" date="2024" name="BMC Genomics">
        <title>De novo assembly and annotation of Popillia japonica's genome with initial clues to its potential as an invasive pest.</title>
        <authorList>
            <person name="Cucini C."/>
            <person name="Boschi S."/>
            <person name="Funari R."/>
            <person name="Cardaioli E."/>
            <person name="Iannotti N."/>
            <person name="Marturano G."/>
            <person name="Paoli F."/>
            <person name="Bruttini M."/>
            <person name="Carapelli A."/>
            <person name="Frati F."/>
            <person name="Nardi F."/>
        </authorList>
    </citation>
    <scope>NUCLEOTIDE SEQUENCE [LARGE SCALE GENOMIC DNA]</scope>
    <source>
        <strain evidence="2">DMR45628</strain>
    </source>
</reference>
<keyword evidence="3" id="KW-1185">Reference proteome</keyword>
<feature type="compositionally biased region" description="Polar residues" evidence="1">
    <location>
        <begin position="85"/>
        <end position="96"/>
    </location>
</feature>
<gene>
    <name evidence="2" type="ORF">QE152_g35306</name>
</gene>
<feature type="region of interest" description="Disordered" evidence="1">
    <location>
        <begin position="77"/>
        <end position="96"/>
    </location>
</feature>
<evidence type="ECO:0000313" key="3">
    <source>
        <dbReference type="Proteomes" id="UP001458880"/>
    </source>
</evidence>
<comment type="caution">
    <text evidence="2">The sequence shown here is derived from an EMBL/GenBank/DDBJ whole genome shotgun (WGS) entry which is preliminary data.</text>
</comment>
<sequence length="147" mass="15976">MEGIGEADKQALIGILRANSSNSSDGGLYLGLTHLSEIKIILETNKPVNYRPYRLAASEREVVRGISSGADASRVGTQLKAVNDNGASSETEKQQLLNRRRRAKENLDMAGESMPTRYDKRRKVATEYQKGDLGSGGEQALLLAIKA</sequence>
<proteinExistence type="predicted"/>
<dbReference type="EMBL" id="JASPKY010000589">
    <property type="protein sequence ID" value="KAK9688478.1"/>
    <property type="molecule type" value="Genomic_DNA"/>
</dbReference>
<name>A0AAW1IG70_POPJA</name>
<accession>A0AAW1IG70</accession>
<dbReference type="Proteomes" id="UP001458880">
    <property type="component" value="Unassembled WGS sequence"/>
</dbReference>
<protein>
    <submittedName>
        <fullName evidence="2">Uncharacterized protein</fullName>
    </submittedName>
</protein>
<evidence type="ECO:0000313" key="2">
    <source>
        <dbReference type="EMBL" id="KAK9688478.1"/>
    </source>
</evidence>
<organism evidence="2 3">
    <name type="scientific">Popillia japonica</name>
    <name type="common">Japanese beetle</name>
    <dbReference type="NCBI Taxonomy" id="7064"/>
    <lineage>
        <taxon>Eukaryota</taxon>
        <taxon>Metazoa</taxon>
        <taxon>Ecdysozoa</taxon>
        <taxon>Arthropoda</taxon>
        <taxon>Hexapoda</taxon>
        <taxon>Insecta</taxon>
        <taxon>Pterygota</taxon>
        <taxon>Neoptera</taxon>
        <taxon>Endopterygota</taxon>
        <taxon>Coleoptera</taxon>
        <taxon>Polyphaga</taxon>
        <taxon>Scarabaeiformia</taxon>
        <taxon>Scarabaeidae</taxon>
        <taxon>Rutelinae</taxon>
        <taxon>Popillia</taxon>
    </lineage>
</organism>
<evidence type="ECO:0000256" key="1">
    <source>
        <dbReference type="SAM" id="MobiDB-lite"/>
    </source>
</evidence>